<dbReference type="RefSeq" id="WP_044635188.1">
    <property type="nucleotide sequence ID" value="NZ_CP007229.1"/>
</dbReference>
<organism evidence="1 2">
    <name type="scientific">Mesomycoplasma dispar</name>
    <dbReference type="NCBI Taxonomy" id="86660"/>
    <lineage>
        <taxon>Bacteria</taxon>
        <taxon>Bacillati</taxon>
        <taxon>Mycoplasmatota</taxon>
        <taxon>Mycoplasmoidales</taxon>
        <taxon>Metamycoplasmataceae</taxon>
        <taxon>Mesomycoplasma</taxon>
    </lineage>
</organism>
<protein>
    <submittedName>
        <fullName evidence="1">Uncharacterized protein</fullName>
    </submittedName>
</protein>
<evidence type="ECO:0000313" key="1">
    <source>
        <dbReference type="EMBL" id="VEU61279.1"/>
    </source>
</evidence>
<evidence type="ECO:0000313" key="2">
    <source>
        <dbReference type="Proteomes" id="UP000289629"/>
    </source>
</evidence>
<dbReference type="Proteomes" id="UP000289629">
    <property type="component" value="Chromosome"/>
</dbReference>
<dbReference type="KEGG" id="mds:MDIS_00595"/>
<dbReference type="AlphaFoldDB" id="A0AAJ5TCF4"/>
<proteinExistence type="predicted"/>
<reference evidence="1 2" key="1">
    <citation type="submission" date="2019-01" db="EMBL/GenBank/DDBJ databases">
        <authorList>
            <consortium name="Pathogen Informatics"/>
        </authorList>
    </citation>
    <scope>NUCLEOTIDE SEQUENCE [LARGE SCALE GENOMIC DNA]</scope>
    <source>
        <strain evidence="1 2">NCTC10125</strain>
    </source>
</reference>
<dbReference type="EMBL" id="LR214971">
    <property type="protein sequence ID" value="VEU61279.1"/>
    <property type="molecule type" value="Genomic_DNA"/>
</dbReference>
<gene>
    <name evidence="1" type="ORF">NCTC10125_00112</name>
</gene>
<name>A0AAJ5TCF4_9BACT</name>
<sequence length="153" mass="19329">MKQKIFLEIKNKREIKRYIKFEIKYWKYRHLLRKKFKFLFYYLSKILEVNISNQRCATLDLMLISKIERMENWIFSMNQFLSGNLFINFQVYKNLAIFLFYSWKIHLQRFKFKRKLVDYEDKRRDAFNSLSIEWIKVDPKFNTKIIEILRRWK</sequence>
<accession>A0AAJ5TCF4</accession>